<dbReference type="RefSeq" id="WP_139670422.1">
    <property type="nucleotide sequence ID" value="NZ_VDLY02000013.1"/>
</dbReference>
<dbReference type="Gene3D" id="3.40.50.880">
    <property type="match status" value="1"/>
</dbReference>
<feature type="compositionally biased region" description="Basic residues" evidence="1">
    <location>
        <begin position="8"/>
        <end position="20"/>
    </location>
</feature>
<dbReference type="SUPFAM" id="SSF52317">
    <property type="entry name" value="Class I glutamine amidotransferase-like"/>
    <property type="match status" value="1"/>
</dbReference>
<comment type="caution">
    <text evidence="3">The sequence shown here is derived from an EMBL/GenBank/DDBJ whole genome shotgun (WGS) entry which is preliminary data.</text>
</comment>
<dbReference type="GO" id="GO:0006355">
    <property type="term" value="P:regulation of DNA-templated transcription"/>
    <property type="evidence" value="ECO:0007669"/>
    <property type="project" value="TreeGrafter"/>
</dbReference>
<evidence type="ECO:0000256" key="1">
    <source>
        <dbReference type="SAM" id="MobiDB-lite"/>
    </source>
</evidence>
<dbReference type="InterPro" id="IPR029062">
    <property type="entry name" value="Class_I_gatase-like"/>
</dbReference>
<dbReference type="InterPro" id="IPR002818">
    <property type="entry name" value="DJ-1/PfpI"/>
</dbReference>
<evidence type="ECO:0000313" key="4">
    <source>
        <dbReference type="Proteomes" id="UP000314251"/>
    </source>
</evidence>
<feature type="domain" description="DJ-1/PfpI" evidence="2">
    <location>
        <begin position="67"/>
        <end position="230"/>
    </location>
</feature>
<evidence type="ECO:0000259" key="2">
    <source>
        <dbReference type="Pfam" id="PF01965"/>
    </source>
</evidence>
<dbReference type="Proteomes" id="UP000314251">
    <property type="component" value="Unassembled WGS sequence"/>
</dbReference>
<dbReference type="InterPro" id="IPR006311">
    <property type="entry name" value="TAT_signal"/>
</dbReference>
<sequence length="280" mass="29097">MTRDTHPHPHHPDRRPTHRRTFLATTAASTVLAGAATLGAAPAPGRRQPAPQEAAAGRPAREGTGPRVGILLYPGFTLLDATGPAEVLGRLPDADVALVGERPGPVRTDTGDIAVTADLALDEVDRLDVLLVPGGGIDGVVAAIDNPALLDWIRRHHPGTRWTTSVCTGSVILAAAGLLTGRRATTHWASAEYIESTYGVAYVAERFVRSGKLLTSAGVSAGIDMALLLAAELAGEEVARAVQLALEYDPAPPFDSGNAAEASQELRDLALRLLADSTGG</sequence>
<proteinExistence type="predicted"/>
<dbReference type="OrthoDB" id="4265717at2"/>
<dbReference type="EMBL" id="VDLY02000013">
    <property type="protein sequence ID" value="KAB8162885.1"/>
    <property type="molecule type" value="Genomic_DNA"/>
</dbReference>
<reference evidence="3" key="1">
    <citation type="submission" date="2019-10" db="EMBL/GenBank/DDBJ databases">
        <title>Nonomuraea sp. nov., isolated from Phyllanthus amarus.</title>
        <authorList>
            <person name="Klykleung N."/>
            <person name="Tanasupawat S."/>
        </authorList>
    </citation>
    <scope>NUCLEOTIDE SEQUENCE [LARGE SCALE GENOMIC DNA]</scope>
    <source>
        <strain evidence="3">3MP-10</strain>
    </source>
</reference>
<dbReference type="Pfam" id="PF01965">
    <property type="entry name" value="DJ-1_PfpI"/>
    <property type="match status" value="1"/>
</dbReference>
<keyword evidence="4" id="KW-1185">Reference proteome</keyword>
<dbReference type="CDD" id="cd03139">
    <property type="entry name" value="GATase1_PfpI_2"/>
    <property type="match status" value="1"/>
</dbReference>
<evidence type="ECO:0000313" key="3">
    <source>
        <dbReference type="EMBL" id="KAB8162885.1"/>
    </source>
</evidence>
<dbReference type="PANTHER" id="PTHR43130:SF2">
    <property type="entry name" value="DJ-1_PFPI DOMAIN-CONTAINING PROTEIN"/>
    <property type="match status" value="1"/>
</dbReference>
<dbReference type="AlphaFoldDB" id="A0A5N6A370"/>
<dbReference type="PROSITE" id="PS51318">
    <property type="entry name" value="TAT"/>
    <property type="match status" value="1"/>
</dbReference>
<organism evidence="3 4">
    <name type="scientific">Streptomyces mimosae</name>
    <dbReference type="NCBI Taxonomy" id="2586635"/>
    <lineage>
        <taxon>Bacteria</taxon>
        <taxon>Bacillati</taxon>
        <taxon>Actinomycetota</taxon>
        <taxon>Actinomycetes</taxon>
        <taxon>Kitasatosporales</taxon>
        <taxon>Streptomycetaceae</taxon>
        <taxon>Streptomyces</taxon>
    </lineage>
</organism>
<feature type="region of interest" description="Disordered" evidence="1">
    <location>
        <begin position="40"/>
        <end position="66"/>
    </location>
</feature>
<accession>A0A5N6A370</accession>
<dbReference type="PANTHER" id="PTHR43130">
    <property type="entry name" value="ARAC-FAMILY TRANSCRIPTIONAL REGULATOR"/>
    <property type="match status" value="1"/>
</dbReference>
<feature type="region of interest" description="Disordered" evidence="1">
    <location>
        <begin position="1"/>
        <end position="20"/>
    </location>
</feature>
<gene>
    <name evidence="3" type="ORF">FH607_019770</name>
</gene>
<protein>
    <submittedName>
        <fullName evidence="3">DJ-1/PfpI family protein</fullName>
    </submittedName>
</protein>
<name>A0A5N6A370_9ACTN</name>
<dbReference type="InterPro" id="IPR052158">
    <property type="entry name" value="INH-QAR"/>
</dbReference>